<feature type="domain" description="BTB" evidence="2">
    <location>
        <begin position="41"/>
        <end position="107"/>
    </location>
</feature>
<feature type="region of interest" description="Disordered" evidence="1">
    <location>
        <begin position="425"/>
        <end position="464"/>
    </location>
</feature>
<feature type="compositionally biased region" description="Polar residues" evidence="1">
    <location>
        <begin position="453"/>
        <end position="464"/>
    </location>
</feature>
<gene>
    <name evidence="3" type="ORF">AFUS01_LOCUS16241</name>
</gene>
<organism evidence="3 4">
    <name type="scientific">Allacma fusca</name>
    <dbReference type="NCBI Taxonomy" id="39272"/>
    <lineage>
        <taxon>Eukaryota</taxon>
        <taxon>Metazoa</taxon>
        <taxon>Ecdysozoa</taxon>
        <taxon>Arthropoda</taxon>
        <taxon>Hexapoda</taxon>
        <taxon>Collembola</taxon>
        <taxon>Symphypleona</taxon>
        <taxon>Sminthuridae</taxon>
        <taxon>Allacma</taxon>
    </lineage>
</organism>
<sequence>MEDAMTYRFGSRGHNLTFLVTMFRSSQFFDYMSNWKDLKNFDTRILCSDGECWTHRLVLCHVSPYMGSLLDDQFPGEETVYSIPDISRVTMNLLLELAYTGSVSSSQSKFEELQDAMKFLGWIRVDQCEIIISQDDETKSPESVSDTDKPESEATCVSGIETKKFKETPEVSPESTKSVSLVTDEAAAKAVMEDILLQIEHKQDVCKVDETVSEQDHQAGTDGNHSQNVHGLVDVESKQLSVNNKAELSGRNGLGITSVEYIELDDDASTEGYDVSVAPSECEIIEECKGAPQDGRNSDRKRKREVLVTSTKKQNTPSFVSSKRASLRIRAAAGKKLNGDIEPDSTPHSVKNDVNEGSNSSQVVASETCKIEPGNGAGLRNKKVSTPSTPNKSEPLRGQILDVSVSSKTRPALYQDTLHANGSSIVDITESSPRRKRSTRVSNISSPDKGLIVQNSSDSESNSTIMKSRARGGKISISDWKKLVVCSVCDSKSNPSQTEACLLSHNYLRCWTCLDAIPSLEFESHRINIHKEKTFQEFILCKWCGAEGNSAWIGDHVVSHSPPRKFC</sequence>
<proteinExistence type="predicted"/>
<dbReference type="EMBL" id="CAJVCH010148091">
    <property type="protein sequence ID" value="CAG7727396.1"/>
    <property type="molecule type" value="Genomic_DNA"/>
</dbReference>
<protein>
    <recommendedName>
        <fullName evidence="2">BTB domain-containing protein</fullName>
    </recommendedName>
</protein>
<feature type="compositionally biased region" description="Polar residues" evidence="1">
    <location>
        <begin position="355"/>
        <end position="365"/>
    </location>
</feature>
<dbReference type="Proteomes" id="UP000708208">
    <property type="component" value="Unassembled WGS sequence"/>
</dbReference>
<dbReference type="AlphaFoldDB" id="A0A8J2K3V8"/>
<name>A0A8J2K3V8_9HEXA</name>
<feature type="region of interest" description="Disordered" evidence="1">
    <location>
        <begin position="135"/>
        <end position="155"/>
    </location>
</feature>
<evidence type="ECO:0000313" key="3">
    <source>
        <dbReference type="EMBL" id="CAG7727396.1"/>
    </source>
</evidence>
<dbReference type="InterPro" id="IPR000210">
    <property type="entry name" value="BTB/POZ_dom"/>
</dbReference>
<evidence type="ECO:0000259" key="2">
    <source>
        <dbReference type="PROSITE" id="PS50097"/>
    </source>
</evidence>
<feature type="region of interest" description="Disordered" evidence="1">
    <location>
        <begin position="289"/>
        <end position="398"/>
    </location>
</feature>
<feature type="compositionally biased region" description="Basic and acidic residues" evidence="1">
    <location>
        <begin position="136"/>
        <end position="152"/>
    </location>
</feature>
<dbReference type="PROSITE" id="PS50097">
    <property type="entry name" value="BTB"/>
    <property type="match status" value="1"/>
</dbReference>
<keyword evidence="4" id="KW-1185">Reference proteome</keyword>
<reference evidence="3" key="1">
    <citation type="submission" date="2021-06" db="EMBL/GenBank/DDBJ databases">
        <authorList>
            <person name="Hodson N. C."/>
            <person name="Mongue J. A."/>
            <person name="Jaron S. K."/>
        </authorList>
    </citation>
    <scope>NUCLEOTIDE SEQUENCE</scope>
</reference>
<feature type="compositionally biased region" description="Polar residues" evidence="1">
    <location>
        <begin position="308"/>
        <end position="324"/>
    </location>
</feature>
<evidence type="ECO:0000313" key="4">
    <source>
        <dbReference type="Proteomes" id="UP000708208"/>
    </source>
</evidence>
<accession>A0A8J2K3V8</accession>
<evidence type="ECO:0000256" key="1">
    <source>
        <dbReference type="SAM" id="MobiDB-lite"/>
    </source>
</evidence>
<dbReference type="Pfam" id="PF00651">
    <property type="entry name" value="BTB"/>
    <property type="match status" value="1"/>
</dbReference>
<comment type="caution">
    <text evidence="3">The sequence shown here is derived from an EMBL/GenBank/DDBJ whole genome shotgun (WGS) entry which is preliminary data.</text>
</comment>